<dbReference type="KEGG" id="smoo:SMONO_v1c01730"/>
<proteinExistence type="predicted"/>
<dbReference type="OrthoDB" id="388693at2"/>
<gene>
    <name evidence="1" type="ORF">SMONO_v1c01730</name>
</gene>
<organism evidence="1 2">
    <name type="scientific">Spiroplasma monobiae MQ-1</name>
    <dbReference type="NCBI Taxonomy" id="1336748"/>
    <lineage>
        <taxon>Bacteria</taxon>
        <taxon>Bacillati</taxon>
        <taxon>Mycoplasmatota</taxon>
        <taxon>Mollicutes</taxon>
        <taxon>Entomoplasmatales</taxon>
        <taxon>Spiroplasmataceae</taxon>
        <taxon>Spiroplasma</taxon>
    </lineage>
</organism>
<dbReference type="Proteomes" id="UP000234790">
    <property type="component" value="Chromosome"/>
</dbReference>
<evidence type="ECO:0000313" key="1">
    <source>
        <dbReference type="EMBL" id="AUM62424.1"/>
    </source>
</evidence>
<reference evidence="1 2" key="1">
    <citation type="submission" date="2017-12" db="EMBL/GenBank/DDBJ databases">
        <title>Complete genome sequence of Spiroplasma monobiae MQ-1 (ATCC 33825).</title>
        <authorList>
            <person name="Tsai Y.-M."/>
            <person name="Lo W.-S."/>
            <person name="Wu P.-S."/>
            <person name="Cho S.-T."/>
            <person name="Kuo C.-H."/>
        </authorList>
    </citation>
    <scope>NUCLEOTIDE SEQUENCE [LARGE SCALE GENOMIC DNA]</scope>
    <source>
        <strain evidence="1 2">MQ-1</strain>
    </source>
</reference>
<dbReference type="RefSeq" id="WP_101780475.1">
    <property type="nucleotide sequence ID" value="NZ_CP025543.1"/>
</dbReference>
<name>A0A2K9LXI1_SPISQ</name>
<sequence length="273" mass="32839">MSLKEWEYYSFIQKDLISKEVYMLFSTFGEDNKYLQTIQKQWFESKDIEEFRDQIEEKFEEIEVKVKPQVDRDNLSCLLRMMAICDTFFEYEYLYEASRETFLNSNKEKINSLNVYDYAFDDNLTFSLRSFIEDLEEINLPKKYSTVIEDIKKSISRVSELGDYNLRVKEAYKINDLMSDLLDVLEDFEDFEDNSTEFGTIDEVILYNFAIYQSTKMHFLILLREYIILEEEKSNNIILQKSKPLINEEELRLSETKVLSDKINEIYYKTLKN</sequence>
<dbReference type="EMBL" id="CP025543">
    <property type="protein sequence ID" value="AUM62424.1"/>
    <property type="molecule type" value="Genomic_DNA"/>
</dbReference>
<keyword evidence="2" id="KW-1185">Reference proteome</keyword>
<protein>
    <submittedName>
        <fullName evidence="1">Uncharacterized protein</fullName>
    </submittedName>
</protein>
<dbReference type="AlphaFoldDB" id="A0A2K9LXI1"/>
<evidence type="ECO:0000313" key="2">
    <source>
        <dbReference type="Proteomes" id="UP000234790"/>
    </source>
</evidence>
<accession>A0A2K9LXI1</accession>